<proteinExistence type="predicted"/>
<sequence>METTICIKNSDVEHVDLHTSKFSCGNIATSPILTTDIILPLRLHLYVESCIQYKVISRAVPFIILLCSEVELGICIYLITSSIIMEPNHVICIQINLCFFLKSSCAKSSNIPHIS</sequence>
<name>A0A6A6DVJ6_9PEZI</name>
<organism evidence="1 2">
    <name type="scientific">Zopfia rhizophila CBS 207.26</name>
    <dbReference type="NCBI Taxonomy" id="1314779"/>
    <lineage>
        <taxon>Eukaryota</taxon>
        <taxon>Fungi</taxon>
        <taxon>Dikarya</taxon>
        <taxon>Ascomycota</taxon>
        <taxon>Pezizomycotina</taxon>
        <taxon>Dothideomycetes</taxon>
        <taxon>Dothideomycetes incertae sedis</taxon>
        <taxon>Zopfiaceae</taxon>
        <taxon>Zopfia</taxon>
    </lineage>
</organism>
<reference evidence="1" key="1">
    <citation type="journal article" date="2020" name="Stud. Mycol.">
        <title>101 Dothideomycetes genomes: a test case for predicting lifestyles and emergence of pathogens.</title>
        <authorList>
            <person name="Haridas S."/>
            <person name="Albert R."/>
            <person name="Binder M."/>
            <person name="Bloem J."/>
            <person name="Labutti K."/>
            <person name="Salamov A."/>
            <person name="Andreopoulos B."/>
            <person name="Baker S."/>
            <person name="Barry K."/>
            <person name="Bills G."/>
            <person name="Bluhm B."/>
            <person name="Cannon C."/>
            <person name="Castanera R."/>
            <person name="Culley D."/>
            <person name="Daum C."/>
            <person name="Ezra D."/>
            <person name="Gonzalez J."/>
            <person name="Henrissat B."/>
            <person name="Kuo A."/>
            <person name="Liang C."/>
            <person name="Lipzen A."/>
            <person name="Lutzoni F."/>
            <person name="Magnuson J."/>
            <person name="Mondo S."/>
            <person name="Nolan M."/>
            <person name="Ohm R."/>
            <person name="Pangilinan J."/>
            <person name="Park H.-J."/>
            <person name="Ramirez L."/>
            <person name="Alfaro M."/>
            <person name="Sun H."/>
            <person name="Tritt A."/>
            <person name="Yoshinaga Y."/>
            <person name="Zwiers L.-H."/>
            <person name="Turgeon B."/>
            <person name="Goodwin S."/>
            <person name="Spatafora J."/>
            <person name="Crous P."/>
            <person name="Grigoriev I."/>
        </authorList>
    </citation>
    <scope>NUCLEOTIDE SEQUENCE</scope>
    <source>
        <strain evidence="1">CBS 207.26</strain>
    </source>
</reference>
<dbReference type="EMBL" id="ML994651">
    <property type="protein sequence ID" value="KAF2181706.1"/>
    <property type="molecule type" value="Genomic_DNA"/>
</dbReference>
<evidence type="ECO:0000313" key="1">
    <source>
        <dbReference type="EMBL" id="KAF2181706.1"/>
    </source>
</evidence>
<gene>
    <name evidence="1" type="ORF">K469DRAFT_255698</name>
</gene>
<keyword evidence="2" id="KW-1185">Reference proteome</keyword>
<dbReference type="AlphaFoldDB" id="A0A6A6DVJ6"/>
<evidence type="ECO:0000313" key="2">
    <source>
        <dbReference type="Proteomes" id="UP000800200"/>
    </source>
</evidence>
<protein>
    <submittedName>
        <fullName evidence="1">Uncharacterized protein</fullName>
    </submittedName>
</protein>
<accession>A0A6A6DVJ6</accession>
<dbReference type="Proteomes" id="UP000800200">
    <property type="component" value="Unassembled WGS sequence"/>
</dbReference>